<reference evidence="3 4" key="1">
    <citation type="submission" date="2011-04" db="EMBL/GenBank/DDBJ databases">
        <title>The Genome Sequence of Clostridium citroniae WAL-19142.</title>
        <authorList>
            <consortium name="The Broad Institute Genome Sequencing Platform"/>
            <person name="Earl A."/>
            <person name="Ward D."/>
            <person name="Feldgarden M."/>
            <person name="Gevers D."/>
            <person name="Warren Y.A."/>
            <person name="Tyrrell K.L."/>
            <person name="Citron D.M."/>
            <person name="Goldstein E.J."/>
            <person name="Daigneault M."/>
            <person name="Allen-Vercoe E."/>
            <person name="Young S.K."/>
            <person name="Zeng Q."/>
            <person name="Gargeya S."/>
            <person name="Fitzgerald M."/>
            <person name="Haas B."/>
            <person name="Abouelleil A."/>
            <person name="Alvarado L."/>
            <person name="Arachchi H.M."/>
            <person name="Berlin A."/>
            <person name="Brown A."/>
            <person name="Chapman S.B."/>
            <person name="Chen Z."/>
            <person name="Dunbar C."/>
            <person name="Freedman E."/>
            <person name="Gearin G."/>
            <person name="Gellesch M."/>
            <person name="Goldberg J."/>
            <person name="Griggs A."/>
            <person name="Gujja S."/>
            <person name="Heilman E.R."/>
            <person name="Heiman D."/>
            <person name="Howarth C."/>
            <person name="Larson L."/>
            <person name="Lui A."/>
            <person name="MacDonald P.J."/>
            <person name="Mehta T."/>
            <person name="Montmayeur A."/>
            <person name="Murphy C."/>
            <person name="Neiman D."/>
            <person name="Pearson M."/>
            <person name="Priest M."/>
            <person name="Roberts A."/>
            <person name="Saif S."/>
            <person name="Shea T."/>
            <person name="Shenoy N."/>
            <person name="Sisk P."/>
            <person name="Stolte C."/>
            <person name="Sykes S."/>
            <person name="White J."/>
            <person name="Yandava C."/>
            <person name="Wortman J."/>
            <person name="Nusbaum C."/>
            <person name="Birren B."/>
        </authorList>
    </citation>
    <scope>NUCLEOTIDE SEQUENCE [LARGE SCALE GENOMIC DNA]</scope>
    <source>
        <strain evidence="3 4">WAL-19142</strain>
    </source>
</reference>
<dbReference type="InterPro" id="IPR029058">
    <property type="entry name" value="AB_hydrolase_fold"/>
</dbReference>
<dbReference type="Proteomes" id="UP000037392">
    <property type="component" value="Unassembled WGS sequence"/>
</dbReference>
<organism evidence="3 4">
    <name type="scientific">[Clostridium] citroniae WAL-19142</name>
    <dbReference type="NCBI Taxonomy" id="742734"/>
    <lineage>
        <taxon>Bacteria</taxon>
        <taxon>Bacillati</taxon>
        <taxon>Bacillota</taxon>
        <taxon>Clostridia</taxon>
        <taxon>Lachnospirales</taxon>
        <taxon>Lachnospiraceae</taxon>
        <taxon>Enterocloster</taxon>
    </lineage>
</organism>
<sequence>MEIKVPEKVSQFVQKRRSVCWEAAKKEHVTAKKVYVPAGDGRIRCLVYRPERNEDNLPVFFDIHGGGFNHDVPEADNIFCRKIIAALDVCVISPDYRLAPEFPYPQGQLDVYDVIKYVYANPGEFGIDSKRMAIGGHSAGGNFAAAICLREAKEKEINFCCQILDYPVLDMYTPAADKFYVKGAVPPDISELFNLCYRLPEQAKEIYCSPIFAEDDLLRELPPALVITAELDSLRDEAEQYALRMAKNGVEVTMMRFQSVAHGFTVNGRDDTEADRAHWMMIGMLRRYLF</sequence>
<dbReference type="Gene3D" id="3.40.50.1820">
    <property type="entry name" value="alpha/beta hydrolase"/>
    <property type="match status" value="1"/>
</dbReference>
<gene>
    <name evidence="3" type="ORF">HMPREF9470_05490</name>
</gene>
<dbReference type="EMBL" id="ADLK01000057">
    <property type="protein sequence ID" value="KMW10927.1"/>
    <property type="molecule type" value="Genomic_DNA"/>
</dbReference>
<dbReference type="OrthoDB" id="24847at2"/>
<accession>A0A0J9BEC2</accession>
<evidence type="ECO:0000313" key="3">
    <source>
        <dbReference type="EMBL" id="KMW10927.1"/>
    </source>
</evidence>
<proteinExistence type="predicted"/>
<dbReference type="PATRIC" id="fig|742734.4.peg.5870"/>
<dbReference type="AlphaFoldDB" id="A0A0J9BEC2"/>
<feature type="domain" description="Alpha/beta hydrolase fold-3" evidence="2">
    <location>
        <begin position="62"/>
        <end position="265"/>
    </location>
</feature>
<name>A0A0J9BEC2_9FIRM</name>
<dbReference type="GeneID" id="93166729"/>
<comment type="caution">
    <text evidence="3">The sequence shown here is derived from an EMBL/GenBank/DDBJ whole genome shotgun (WGS) entry which is preliminary data.</text>
</comment>
<dbReference type="InterPro" id="IPR013094">
    <property type="entry name" value="AB_hydrolase_3"/>
</dbReference>
<protein>
    <recommendedName>
        <fullName evidence="2">Alpha/beta hydrolase fold-3 domain-containing protein</fullName>
    </recommendedName>
</protein>
<evidence type="ECO:0000256" key="1">
    <source>
        <dbReference type="ARBA" id="ARBA00022801"/>
    </source>
</evidence>
<dbReference type="Pfam" id="PF07859">
    <property type="entry name" value="Abhydrolase_3"/>
    <property type="match status" value="1"/>
</dbReference>
<dbReference type="GO" id="GO:0016787">
    <property type="term" value="F:hydrolase activity"/>
    <property type="evidence" value="ECO:0007669"/>
    <property type="project" value="UniProtKB-KW"/>
</dbReference>
<dbReference type="InterPro" id="IPR050300">
    <property type="entry name" value="GDXG_lipolytic_enzyme"/>
</dbReference>
<dbReference type="SUPFAM" id="SSF53474">
    <property type="entry name" value="alpha/beta-Hydrolases"/>
    <property type="match status" value="1"/>
</dbReference>
<dbReference type="PANTHER" id="PTHR48081:SF8">
    <property type="entry name" value="ALPHA_BETA HYDROLASE FOLD-3 DOMAIN-CONTAINING PROTEIN-RELATED"/>
    <property type="match status" value="1"/>
</dbReference>
<dbReference type="PANTHER" id="PTHR48081">
    <property type="entry name" value="AB HYDROLASE SUPERFAMILY PROTEIN C4A8.06C"/>
    <property type="match status" value="1"/>
</dbReference>
<dbReference type="RefSeq" id="WP_048931247.1">
    <property type="nucleotide sequence ID" value="NZ_KQ235888.1"/>
</dbReference>
<evidence type="ECO:0000259" key="2">
    <source>
        <dbReference type="Pfam" id="PF07859"/>
    </source>
</evidence>
<keyword evidence="1" id="KW-0378">Hydrolase</keyword>
<evidence type="ECO:0000313" key="4">
    <source>
        <dbReference type="Proteomes" id="UP000037392"/>
    </source>
</evidence>